<gene>
    <name evidence="2" type="ORF">DM43_3873</name>
</gene>
<evidence type="ECO:0000313" key="3">
    <source>
        <dbReference type="Proteomes" id="UP000029575"/>
    </source>
</evidence>
<dbReference type="EMBL" id="JPGD01000005">
    <property type="protein sequence ID" value="KGC03771.1"/>
    <property type="molecule type" value="Genomic_DNA"/>
</dbReference>
<dbReference type="InterPro" id="IPR015073">
    <property type="entry name" value="DUF1883"/>
</dbReference>
<sequence length="88" mass="10054">MNFIHSREHLNEGDVVVVNCDYQCNVMLTTDSNFQRYRSGQRFEYFGGNYKRLPARIAAPSTGYWNITIDLGGGSANIRYSINIVRNS</sequence>
<dbReference type="Proteomes" id="UP000029575">
    <property type="component" value="Unassembled WGS sequence"/>
</dbReference>
<protein>
    <recommendedName>
        <fullName evidence="1">DUF1883 domain-containing protein</fullName>
    </recommendedName>
</protein>
<dbReference type="AlphaFoldDB" id="A0AA89CIT8"/>
<dbReference type="Gene3D" id="4.10.1210.10">
    <property type="entry name" value="Atu1913-like"/>
    <property type="match status" value="1"/>
</dbReference>
<dbReference type="RefSeq" id="WP_034207522.1">
    <property type="nucleotide sequence ID" value="NZ_KN150854.1"/>
</dbReference>
<reference evidence="2 3" key="1">
    <citation type="submission" date="2014-06" db="EMBL/GenBank/DDBJ databases">
        <authorList>
            <person name="Bishop-Lilly K.A."/>
            <person name="Broomall S.M."/>
            <person name="Chain P.S."/>
            <person name="Chertkov O."/>
            <person name="Coyne S.R."/>
            <person name="Daligault H.E."/>
            <person name="Davenport K.W."/>
            <person name="Erkkila T."/>
            <person name="Frey K.G."/>
            <person name="Gibbons H.S."/>
            <person name="Gu W."/>
            <person name="Jaissle J."/>
            <person name="Johnson S.L."/>
            <person name="Koroleva G.I."/>
            <person name="Ladner J.T."/>
            <person name="Lo C.-C."/>
            <person name="Minogue T.D."/>
            <person name="Munk C."/>
            <person name="Palacios G.F."/>
            <person name="Redden C.L."/>
            <person name="Rosenzweig C.N."/>
            <person name="Scholz M.B."/>
            <person name="Teshima H."/>
            <person name="Xu Y."/>
        </authorList>
    </citation>
    <scope>NUCLEOTIDE SEQUENCE [LARGE SCALE GENOMIC DNA]</scope>
    <source>
        <strain evidence="2 3">DWS 37UF10B-2</strain>
    </source>
</reference>
<proteinExistence type="predicted"/>
<evidence type="ECO:0000313" key="2">
    <source>
        <dbReference type="EMBL" id="KGC03771.1"/>
    </source>
</evidence>
<dbReference type="Pfam" id="PF08980">
    <property type="entry name" value="DUF1883"/>
    <property type="match status" value="1"/>
</dbReference>
<dbReference type="InterPro" id="IPR036488">
    <property type="entry name" value="DUF1883-like_sf"/>
</dbReference>
<comment type="caution">
    <text evidence="2">The sequence shown here is derived from an EMBL/GenBank/DDBJ whole genome shotgun (WGS) entry which is preliminary data.</text>
</comment>
<accession>A0AA89CIT8</accession>
<organism evidence="2 3">
    <name type="scientific">Burkholderia cepacia</name>
    <name type="common">Pseudomonas cepacia</name>
    <dbReference type="NCBI Taxonomy" id="292"/>
    <lineage>
        <taxon>Bacteria</taxon>
        <taxon>Pseudomonadati</taxon>
        <taxon>Pseudomonadota</taxon>
        <taxon>Betaproteobacteria</taxon>
        <taxon>Burkholderiales</taxon>
        <taxon>Burkholderiaceae</taxon>
        <taxon>Burkholderia</taxon>
        <taxon>Burkholderia cepacia complex</taxon>
    </lineage>
</organism>
<dbReference type="SUPFAM" id="SSF141099">
    <property type="entry name" value="Atu1913-like"/>
    <property type="match status" value="1"/>
</dbReference>
<evidence type="ECO:0000259" key="1">
    <source>
        <dbReference type="Pfam" id="PF08980"/>
    </source>
</evidence>
<feature type="domain" description="DUF1883" evidence="1">
    <location>
        <begin position="1"/>
        <end position="87"/>
    </location>
</feature>
<name>A0AA89CIT8_BURCE</name>